<evidence type="ECO:0000256" key="3">
    <source>
        <dbReference type="ARBA" id="ARBA00022763"/>
    </source>
</evidence>
<dbReference type="EMBL" id="BTGB01000005">
    <property type="protein sequence ID" value="GMM47207.1"/>
    <property type="molecule type" value="Genomic_DNA"/>
</dbReference>
<keyword evidence="4" id="KW-0234">DNA repair</keyword>
<dbReference type="GO" id="GO:0030896">
    <property type="term" value="C:checkpoint clamp complex"/>
    <property type="evidence" value="ECO:0007669"/>
    <property type="project" value="TreeGrafter"/>
</dbReference>
<feature type="region of interest" description="Disordered" evidence="6">
    <location>
        <begin position="252"/>
        <end position="271"/>
    </location>
</feature>
<feature type="region of interest" description="Disordered" evidence="6">
    <location>
        <begin position="152"/>
        <end position="173"/>
    </location>
</feature>
<keyword evidence="8" id="KW-1185">Reference proteome</keyword>
<evidence type="ECO:0000256" key="2">
    <source>
        <dbReference type="ARBA" id="ARBA00010991"/>
    </source>
</evidence>
<accession>A0AAV5R7D4</accession>
<evidence type="ECO:0000256" key="5">
    <source>
        <dbReference type="ARBA" id="ARBA00023242"/>
    </source>
</evidence>
<dbReference type="Gene3D" id="3.70.10.10">
    <property type="match status" value="1"/>
</dbReference>
<dbReference type="GO" id="GO:0000077">
    <property type="term" value="P:DNA damage checkpoint signaling"/>
    <property type="evidence" value="ECO:0007669"/>
    <property type="project" value="InterPro"/>
</dbReference>
<feature type="region of interest" description="Disordered" evidence="6">
    <location>
        <begin position="621"/>
        <end position="671"/>
    </location>
</feature>
<dbReference type="AlphaFoldDB" id="A0AAV5R7D4"/>
<dbReference type="Proteomes" id="UP001378960">
    <property type="component" value="Unassembled WGS sequence"/>
</dbReference>
<evidence type="ECO:0000313" key="7">
    <source>
        <dbReference type="EMBL" id="GMM47207.1"/>
    </source>
</evidence>
<evidence type="ECO:0000256" key="1">
    <source>
        <dbReference type="ARBA" id="ARBA00004123"/>
    </source>
</evidence>
<evidence type="ECO:0000313" key="8">
    <source>
        <dbReference type="Proteomes" id="UP001378960"/>
    </source>
</evidence>
<comment type="subcellular location">
    <subcellularLocation>
        <location evidence="1">Nucleus</location>
    </subcellularLocation>
</comment>
<comment type="caution">
    <text evidence="7">The sequence shown here is derived from an EMBL/GenBank/DDBJ whole genome shotgun (WGS) entry which is preliminary data.</text>
</comment>
<dbReference type="PANTHER" id="PTHR10870">
    <property type="entry name" value="CELL CYCLE CHECKPOINT PROTEIN RAD1"/>
    <property type="match status" value="1"/>
</dbReference>
<evidence type="ECO:0000256" key="4">
    <source>
        <dbReference type="ARBA" id="ARBA00023204"/>
    </source>
</evidence>
<feature type="compositionally biased region" description="Acidic residues" evidence="6">
    <location>
        <begin position="152"/>
        <end position="171"/>
    </location>
</feature>
<dbReference type="PANTHER" id="PTHR10870:SF0">
    <property type="entry name" value="CELL CYCLE CHECKPOINT PROTEIN RAD1"/>
    <property type="match status" value="1"/>
</dbReference>
<dbReference type="SUPFAM" id="SSF55979">
    <property type="entry name" value="DNA clamp"/>
    <property type="match status" value="1"/>
</dbReference>
<dbReference type="GO" id="GO:0006281">
    <property type="term" value="P:DNA repair"/>
    <property type="evidence" value="ECO:0007669"/>
    <property type="project" value="UniProtKB-KW"/>
</dbReference>
<feature type="compositionally biased region" description="Basic residues" evidence="6">
    <location>
        <begin position="252"/>
        <end position="262"/>
    </location>
</feature>
<proteinExistence type="inferred from homology"/>
<reference evidence="7 8" key="1">
    <citation type="journal article" date="2023" name="Elife">
        <title>Identification of key yeast species and microbe-microbe interactions impacting larval growth of Drosophila in the wild.</title>
        <authorList>
            <person name="Mure A."/>
            <person name="Sugiura Y."/>
            <person name="Maeda R."/>
            <person name="Honda K."/>
            <person name="Sakurai N."/>
            <person name="Takahashi Y."/>
            <person name="Watada M."/>
            <person name="Katoh T."/>
            <person name="Gotoh A."/>
            <person name="Gotoh Y."/>
            <person name="Taniguchi I."/>
            <person name="Nakamura K."/>
            <person name="Hayashi T."/>
            <person name="Katayama T."/>
            <person name="Uemura T."/>
            <person name="Hattori Y."/>
        </authorList>
    </citation>
    <scope>NUCLEOTIDE SEQUENCE [LARGE SCALE GENOMIC DNA]</scope>
    <source>
        <strain evidence="7 8">PK-24</strain>
    </source>
</reference>
<comment type="similarity">
    <text evidence="2">Belongs to the rad1 family.</text>
</comment>
<evidence type="ECO:0000256" key="6">
    <source>
        <dbReference type="SAM" id="MobiDB-lite"/>
    </source>
</evidence>
<feature type="compositionally biased region" description="Basic residues" evidence="6">
    <location>
        <begin position="646"/>
        <end position="657"/>
    </location>
</feature>
<organism evidence="7 8">
    <name type="scientific">Pichia kluyveri</name>
    <name type="common">Yeast</name>
    <dbReference type="NCBI Taxonomy" id="36015"/>
    <lineage>
        <taxon>Eukaryota</taxon>
        <taxon>Fungi</taxon>
        <taxon>Dikarya</taxon>
        <taxon>Ascomycota</taxon>
        <taxon>Saccharomycotina</taxon>
        <taxon>Pichiomycetes</taxon>
        <taxon>Pichiales</taxon>
        <taxon>Pichiaceae</taxon>
        <taxon>Pichia</taxon>
    </lineage>
</organism>
<dbReference type="InterPro" id="IPR046938">
    <property type="entry name" value="DNA_clamp_sf"/>
</dbReference>
<protein>
    <submittedName>
        <fullName evidence="7">Rad17 protein</fullName>
    </submittedName>
</protein>
<dbReference type="InterPro" id="IPR003021">
    <property type="entry name" value="Rad1_Rec1_Rad17"/>
</dbReference>
<name>A0AAV5R7D4_PICKL</name>
<gene>
    <name evidence="7" type="ORF">DAPK24_037820</name>
</gene>
<dbReference type="Pfam" id="PF02144">
    <property type="entry name" value="Rad1"/>
    <property type="match status" value="1"/>
</dbReference>
<sequence length="682" mass="78019">MTSSVTNISTVPDLISTGITLSERNSFGRNSIAEPDQDNDLNINRNYNKNDRRNIMNLGNQKSNINNSTSSQNKIPQFEAKTQNIHLLHKLINSVESFGNFGSLEISSDGICFSISDGNISKIRLNLNKKVFDEFTFNGLWRKAEYTDSDLYADDTDLSNNEDDDDDEEGNGDNYVVNGFDKDAVIIIQINLTSFLETINIHVREKKNMDTDVTCTFRYERDGDPFLIIFEDESIVEKCELNTYYTEDQAKKQKGKRKKKANQKQNNNHINSEVFDEENELALKMIDNMMDDSIFRLDSTKILFDIILKANILHDTIKDMNDLSTEKFILYCRKTKSNEFLNGINNESTNIKNNELIFISKSKSDTIGFSKLIIPQRKTNIPLFNLFKPVLTTSSENEYEFNDCNDLSLSSTYHFENFSKLLKAIKLSKMIKIRKDMNGITSLLLLLGKTEYNQQQELNGLYGSSIEFVTLESIPFNELFTINNENVNVSLLGKLGYENKFVEQIIKDDRDIQTIRIGNDGQLITLDDFFGNVGAEFEQIENHNHSNINNFSNIHNDVEYIPIEKINEKKNISKKDREREKESDKNILKLTEQLTMSLLGHPIPVGGESDNGYIEVEKTMFEDGESDNENNNVRRRKRASNDINKRSRIPNKKTKSKKKDDKSGNGNGIETVGGAIEIPLFI</sequence>
<keyword evidence="3" id="KW-0227">DNA damage</keyword>
<keyword evidence="5" id="KW-0539">Nucleus</keyword>